<sequence>MHQDHFHPVTFSIRLILQDKASVKRWADIVNYYFSQYSSELCQRPKVYIGHIKAISILNKKEYIKFSKFKCDIPAEVVSVGESSYHSIPLILNSLVYGVAEEDAVQVLRRVSKKIKKEFLLESTFNLEKAAHDHHGHHAHHHEDPNHNHNH</sequence>
<protein>
    <submittedName>
        <fullName evidence="2">Uncharacterized protein</fullName>
    </submittedName>
</protein>
<accession>A0A857DIX5</accession>
<feature type="region of interest" description="Disordered" evidence="1">
    <location>
        <begin position="132"/>
        <end position="151"/>
    </location>
</feature>
<evidence type="ECO:0000313" key="3">
    <source>
        <dbReference type="Proteomes" id="UP000430508"/>
    </source>
</evidence>
<dbReference type="AlphaFoldDB" id="A0A857DIX5"/>
<dbReference type="RefSeq" id="WP_019225551.1">
    <property type="nucleotide sequence ID" value="NZ_CP046996.1"/>
</dbReference>
<dbReference type="EMBL" id="CP046996">
    <property type="protein sequence ID" value="QHA00419.1"/>
    <property type="molecule type" value="Genomic_DNA"/>
</dbReference>
<gene>
    <name evidence="2" type="ORF">GQ588_07140</name>
</gene>
<dbReference type="Proteomes" id="UP000430508">
    <property type="component" value="Chromosome"/>
</dbReference>
<evidence type="ECO:0000256" key="1">
    <source>
        <dbReference type="SAM" id="MobiDB-lite"/>
    </source>
</evidence>
<feature type="compositionally biased region" description="Basic and acidic residues" evidence="1">
    <location>
        <begin position="141"/>
        <end position="151"/>
    </location>
</feature>
<organism evidence="2 3">
    <name type="scientific">Dehalobacter restrictus</name>
    <dbReference type="NCBI Taxonomy" id="55583"/>
    <lineage>
        <taxon>Bacteria</taxon>
        <taxon>Bacillati</taxon>
        <taxon>Bacillota</taxon>
        <taxon>Clostridia</taxon>
        <taxon>Eubacteriales</taxon>
        <taxon>Desulfitobacteriaceae</taxon>
        <taxon>Dehalobacter</taxon>
    </lineage>
</organism>
<proteinExistence type="predicted"/>
<name>A0A857DIX5_9FIRM</name>
<evidence type="ECO:0000313" key="2">
    <source>
        <dbReference type="EMBL" id="QHA00419.1"/>
    </source>
</evidence>
<reference evidence="2 3" key="1">
    <citation type="submission" date="2019-12" db="EMBL/GenBank/DDBJ databases">
        <title>Sequence classification of anaerobic respiratory reductive dehalogenases: First we see many, then we see few.</title>
        <authorList>
            <person name="Molenda O."/>
            <person name="Puentes Jacome L.A."/>
            <person name="Cao X."/>
            <person name="Nesbo C.L."/>
            <person name="Tang S."/>
            <person name="Morson N."/>
            <person name="Patron J."/>
            <person name="Lomheim L."/>
            <person name="Wishart D.S."/>
            <person name="Edwards E.A."/>
        </authorList>
    </citation>
    <scope>NUCLEOTIDE SEQUENCE [LARGE SCALE GENOMIC DNA]</scope>
    <source>
        <strain evidence="2 3">12DCA</strain>
    </source>
</reference>